<protein>
    <submittedName>
        <fullName evidence="1">Uncharacterized protein</fullName>
    </submittedName>
</protein>
<dbReference type="Proteomes" id="UP001501777">
    <property type="component" value="Unassembled WGS sequence"/>
</dbReference>
<name>A0ABP5ZAG9_STRLO</name>
<accession>A0ABP5ZAG9</accession>
<organism evidence="1 2">
    <name type="scientific">Streptomyces longisporus</name>
    <dbReference type="NCBI Taxonomy" id="1948"/>
    <lineage>
        <taxon>Bacteria</taxon>
        <taxon>Bacillati</taxon>
        <taxon>Actinomycetota</taxon>
        <taxon>Actinomycetes</taxon>
        <taxon>Kitasatosporales</taxon>
        <taxon>Streptomycetaceae</taxon>
        <taxon>Streptomyces</taxon>
    </lineage>
</organism>
<evidence type="ECO:0000313" key="2">
    <source>
        <dbReference type="Proteomes" id="UP001501777"/>
    </source>
</evidence>
<dbReference type="EMBL" id="BAAASG010000008">
    <property type="protein sequence ID" value="GAA2494660.1"/>
    <property type="molecule type" value="Genomic_DNA"/>
</dbReference>
<reference evidence="2" key="1">
    <citation type="journal article" date="2019" name="Int. J. Syst. Evol. Microbiol.">
        <title>The Global Catalogue of Microorganisms (GCM) 10K type strain sequencing project: providing services to taxonomists for standard genome sequencing and annotation.</title>
        <authorList>
            <consortium name="The Broad Institute Genomics Platform"/>
            <consortium name="The Broad Institute Genome Sequencing Center for Infectious Disease"/>
            <person name="Wu L."/>
            <person name="Ma J."/>
        </authorList>
    </citation>
    <scope>NUCLEOTIDE SEQUENCE [LARGE SCALE GENOMIC DNA]</scope>
    <source>
        <strain evidence="2">JCM 4395</strain>
    </source>
</reference>
<keyword evidence="2" id="KW-1185">Reference proteome</keyword>
<evidence type="ECO:0000313" key="1">
    <source>
        <dbReference type="EMBL" id="GAA2494660.1"/>
    </source>
</evidence>
<sequence>MVVDPNGSQTVVSAWAPDAVVRSAASETSEVSSAPSIPLALWAWCREGRMRILWGGMGDGGICGSAPIDGDWERSHSAVRHGH</sequence>
<proteinExistence type="predicted"/>
<gene>
    <name evidence="1" type="ORF">GCM10010276_38780</name>
</gene>
<comment type="caution">
    <text evidence="1">The sequence shown here is derived from an EMBL/GenBank/DDBJ whole genome shotgun (WGS) entry which is preliminary data.</text>
</comment>